<proteinExistence type="predicted"/>
<dbReference type="InterPro" id="IPR050361">
    <property type="entry name" value="MPP/UQCRC_Complex"/>
</dbReference>
<dbReference type="RefSeq" id="WP_211853670.1">
    <property type="nucleotide sequence ID" value="NZ_JAAGBB010000019.1"/>
</dbReference>
<dbReference type="Gene3D" id="3.30.830.10">
    <property type="entry name" value="Metalloenzyme, LuxS/M16 peptidase-like"/>
    <property type="match status" value="2"/>
</dbReference>
<evidence type="ECO:0000313" key="2">
    <source>
        <dbReference type="EMBL" id="MBR0665999.1"/>
    </source>
</evidence>
<dbReference type="EMBL" id="JAAGBB010000019">
    <property type="protein sequence ID" value="MBR0665999.1"/>
    <property type="molecule type" value="Genomic_DNA"/>
</dbReference>
<name>A0ABS5F0B8_9PROT</name>
<dbReference type="PANTHER" id="PTHR11851:SF224">
    <property type="entry name" value="PROCESSING PROTEASE"/>
    <property type="match status" value="1"/>
</dbReference>
<gene>
    <name evidence="2" type="ORF">GXW71_16690</name>
</gene>
<accession>A0ABS5F0B8</accession>
<sequence length="417" mass="43968">MAEGFTLPIQVIESDGISAWLTEDHSVPVVSLAWSWQGGAGLEKAGEEGTTALMASLLTEGAGDLRAREFADALRDDAISLSFDSQRDGFEGGFRALRDAVPAALRLARLAMTAPRFDADALQRVRARAVAGARQVMETPGGQARRAFWATAFPDHPAGRPTGGTAESLAAIPEAAIRAAHARQIRRDGLLVAVAGAINPAELRALLTTLFAALPPGAPEAPPALPPFIDFGSRVVPMPFPQSTILFGQPGLAVQDPDWEAAQVMLRVLGGGGFSSRLMQAVRVQRGLTYGISAGLDVLYGQALITGGLATQNAKVAEALTVTTAEWRRMAEDGPTEAERADAIAYLRGSLPLQFTDSRRIAGTLLSLRRNNRPLDWLAARPARLAAISRDRLAAVASRLLKPDGLSVAIAGQPAGL</sequence>
<dbReference type="Proteomes" id="UP001196870">
    <property type="component" value="Unassembled WGS sequence"/>
</dbReference>
<dbReference type="InterPro" id="IPR007863">
    <property type="entry name" value="Peptidase_M16_C"/>
</dbReference>
<dbReference type="PANTHER" id="PTHR11851">
    <property type="entry name" value="METALLOPROTEASE"/>
    <property type="match status" value="1"/>
</dbReference>
<comment type="caution">
    <text evidence="2">The sequence shown here is derived from an EMBL/GenBank/DDBJ whole genome shotgun (WGS) entry which is preliminary data.</text>
</comment>
<keyword evidence="3" id="KW-1185">Reference proteome</keyword>
<evidence type="ECO:0000313" key="3">
    <source>
        <dbReference type="Proteomes" id="UP001196870"/>
    </source>
</evidence>
<dbReference type="SUPFAM" id="SSF63411">
    <property type="entry name" value="LuxS/MPP-like metallohydrolase"/>
    <property type="match status" value="2"/>
</dbReference>
<dbReference type="InterPro" id="IPR011249">
    <property type="entry name" value="Metalloenz_LuxS/M16"/>
</dbReference>
<evidence type="ECO:0000259" key="1">
    <source>
        <dbReference type="Pfam" id="PF05193"/>
    </source>
</evidence>
<feature type="domain" description="Peptidase M16 C-terminal" evidence="1">
    <location>
        <begin position="176"/>
        <end position="345"/>
    </location>
</feature>
<dbReference type="Pfam" id="PF05193">
    <property type="entry name" value="Peptidase_M16_C"/>
    <property type="match status" value="1"/>
</dbReference>
<protein>
    <submittedName>
        <fullName evidence="2">Insulinase family protein</fullName>
    </submittedName>
</protein>
<organism evidence="2 3">
    <name type="scientific">Plastoroseomonas hellenica</name>
    <dbReference type="NCBI Taxonomy" id="2687306"/>
    <lineage>
        <taxon>Bacteria</taxon>
        <taxon>Pseudomonadati</taxon>
        <taxon>Pseudomonadota</taxon>
        <taxon>Alphaproteobacteria</taxon>
        <taxon>Acetobacterales</taxon>
        <taxon>Acetobacteraceae</taxon>
        <taxon>Plastoroseomonas</taxon>
    </lineage>
</organism>
<reference evidence="3" key="1">
    <citation type="journal article" date="2021" name="Syst. Appl. Microbiol.">
        <title>Roseomonas hellenica sp. nov., isolated from roots of wild-growing Alkanna tinctoria.</title>
        <authorList>
            <person name="Rat A."/>
            <person name="Naranjo H.D."/>
            <person name="Lebbe L."/>
            <person name="Cnockaert M."/>
            <person name="Krigas N."/>
            <person name="Grigoriadou K."/>
            <person name="Maloupa E."/>
            <person name="Willems A."/>
        </authorList>
    </citation>
    <scope>NUCLEOTIDE SEQUENCE [LARGE SCALE GENOMIC DNA]</scope>
    <source>
        <strain evidence="3">LMG 31523</strain>
    </source>
</reference>